<keyword evidence="8" id="KW-1185">Reference proteome</keyword>
<reference evidence="7" key="1">
    <citation type="journal article" date="2021" name="bioRxiv">
        <title>Whole Genome Assembly and Annotation of Northern Wild Rice, Zizania palustris L., Supports a Whole Genome Duplication in the Zizania Genus.</title>
        <authorList>
            <person name="Haas M."/>
            <person name="Kono T."/>
            <person name="Macchietto M."/>
            <person name="Millas R."/>
            <person name="McGilp L."/>
            <person name="Shao M."/>
            <person name="Duquette J."/>
            <person name="Hirsch C.N."/>
            <person name="Kimball J."/>
        </authorList>
    </citation>
    <scope>NUCLEOTIDE SEQUENCE</scope>
    <source>
        <tissue evidence="7">Fresh leaf tissue</tissue>
    </source>
</reference>
<dbReference type="PANTHER" id="PTHR42647:SF68">
    <property type="entry name" value="OS11G0542100 PROTEIN"/>
    <property type="match status" value="1"/>
</dbReference>
<protein>
    <recommendedName>
        <fullName evidence="6">RING-type domain-containing protein</fullName>
    </recommendedName>
</protein>
<name>A0A8J6BQS1_ZIZPA</name>
<accession>A0A8J6BQS1</accession>
<keyword evidence="2 4" id="KW-0863">Zinc-finger</keyword>
<feature type="domain" description="RING-type" evidence="6">
    <location>
        <begin position="289"/>
        <end position="323"/>
    </location>
</feature>
<gene>
    <name evidence="7" type="ORF">GUJ93_ZPchr0011g27980</name>
</gene>
<dbReference type="EMBL" id="JAAALK010000081">
    <property type="protein sequence ID" value="KAG8089950.1"/>
    <property type="molecule type" value="Genomic_DNA"/>
</dbReference>
<keyword evidence="1" id="KW-0479">Metal-binding</keyword>
<proteinExistence type="predicted"/>
<evidence type="ECO:0000259" key="6">
    <source>
        <dbReference type="PROSITE" id="PS50089"/>
    </source>
</evidence>
<dbReference type="AlphaFoldDB" id="A0A8J6BQS1"/>
<dbReference type="GO" id="GO:0004842">
    <property type="term" value="F:ubiquitin-protein transferase activity"/>
    <property type="evidence" value="ECO:0007669"/>
    <property type="project" value="TreeGrafter"/>
</dbReference>
<comment type="caution">
    <text evidence="7">The sequence shown here is derived from an EMBL/GenBank/DDBJ whole genome shotgun (WGS) entry which is preliminary data.</text>
</comment>
<dbReference type="OrthoDB" id="1711136at2759"/>
<evidence type="ECO:0000256" key="5">
    <source>
        <dbReference type="SAM" id="Coils"/>
    </source>
</evidence>
<evidence type="ECO:0000256" key="2">
    <source>
        <dbReference type="ARBA" id="ARBA00022771"/>
    </source>
</evidence>
<evidence type="ECO:0000313" key="8">
    <source>
        <dbReference type="Proteomes" id="UP000729402"/>
    </source>
</evidence>
<sequence>MAVQARYGGGFIGGAPVGVEEFAMAQEYAALVAKAAMANNGYNCAAVVSGAQSGLTCNGGGGGVVVSRKRGREVVEQYVPSSAALLPIPGMVKVGPSPSMTVDAAGSRLVESAMACTSGRPASAAAAASFGETLASDLYFQSGEIDAVVRAECERMRVGLEQARKRQCQALVRAATTLAARRLREKDAELDAARRRAAELEDRLRQAAVESQAWCGLARRNEAVAAGLRATLDHVLQRTAAPAPVEGSGESYPDAFDAAAADDAQSCCFETNKDVVAPDHSGAAGKWACKACGEREAAVLLLPCRHLSVCRGCEPTVAACPVCLAAKKAAVVARSPTEM</sequence>
<organism evidence="7 8">
    <name type="scientific">Zizania palustris</name>
    <name type="common">Northern wild rice</name>
    <dbReference type="NCBI Taxonomy" id="103762"/>
    <lineage>
        <taxon>Eukaryota</taxon>
        <taxon>Viridiplantae</taxon>
        <taxon>Streptophyta</taxon>
        <taxon>Embryophyta</taxon>
        <taxon>Tracheophyta</taxon>
        <taxon>Spermatophyta</taxon>
        <taxon>Magnoliopsida</taxon>
        <taxon>Liliopsida</taxon>
        <taxon>Poales</taxon>
        <taxon>Poaceae</taxon>
        <taxon>BOP clade</taxon>
        <taxon>Oryzoideae</taxon>
        <taxon>Oryzeae</taxon>
        <taxon>Zizaniinae</taxon>
        <taxon>Zizania</taxon>
    </lineage>
</organism>
<keyword evidence="5" id="KW-0175">Coiled coil</keyword>
<reference evidence="7" key="2">
    <citation type="submission" date="2021-02" db="EMBL/GenBank/DDBJ databases">
        <authorList>
            <person name="Kimball J.A."/>
            <person name="Haas M.W."/>
            <person name="Macchietto M."/>
            <person name="Kono T."/>
            <person name="Duquette J."/>
            <person name="Shao M."/>
        </authorList>
    </citation>
    <scope>NUCLEOTIDE SEQUENCE</scope>
    <source>
        <tissue evidence="7">Fresh leaf tissue</tissue>
    </source>
</reference>
<dbReference type="Pfam" id="PF13920">
    <property type="entry name" value="zf-C3HC4_3"/>
    <property type="match status" value="1"/>
</dbReference>
<evidence type="ECO:0000256" key="4">
    <source>
        <dbReference type="PROSITE-ProRule" id="PRU00175"/>
    </source>
</evidence>
<evidence type="ECO:0000313" key="7">
    <source>
        <dbReference type="EMBL" id="KAG8089950.1"/>
    </source>
</evidence>
<dbReference type="GO" id="GO:0008270">
    <property type="term" value="F:zinc ion binding"/>
    <property type="evidence" value="ECO:0007669"/>
    <property type="project" value="UniProtKB-KW"/>
</dbReference>
<dbReference type="PROSITE" id="PS50089">
    <property type="entry name" value="ZF_RING_2"/>
    <property type="match status" value="1"/>
</dbReference>
<evidence type="ECO:0000256" key="1">
    <source>
        <dbReference type="ARBA" id="ARBA00022723"/>
    </source>
</evidence>
<dbReference type="PANTHER" id="PTHR42647">
    <property type="entry name" value="SBP (S-RIBONUCLEASE BINDING PROTEIN) FAMILY PROTEIN"/>
    <property type="match status" value="1"/>
</dbReference>
<keyword evidence="3" id="KW-0862">Zinc</keyword>
<dbReference type="Proteomes" id="UP000729402">
    <property type="component" value="Unassembled WGS sequence"/>
</dbReference>
<feature type="coiled-coil region" evidence="5">
    <location>
        <begin position="183"/>
        <end position="210"/>
    </location>
</feature>
<evidence type="ECO:0000256" key="3">
    <source>
        <dbReference type="ARBA" id="ARBA00022833"/>
    </source>
</evidence>
<dbReference type="InterPro" id="IPR001841">
    <property type="entry name" value="Znf_RING"/>
</dbReference>